<dbReference type="AlphaFoldDB" id="A0A150PGX8"/>
<dbReference type="Proteomes" id="UP000075420">
    <property type="component" value="Unassembled WGS sequence"/>
</dbReference>
<accession>A0A150PGX8</accession>
<evidence type="ECO:0000313" key="2">
    <source>
        <dbReference type="Proteomes" id="UP000075420"/>
    </source>
</evidence>
<organism evidence="1 2">
    <name type="scientific">Sorangium cellulosum</name>
    <name type="common">Polyangium cellulosum</name>
    <dbReference type="NCBI Taxonomy" id="56"/>
    <lineage>
        <taxon>Bacteria</taxon>
        <taxon>Pseudomonadati</taxon>
        <taxon>Myxococcota</taxon>
        <taxon>Polyangia</taxon>
        <taxon>Polyangiales</taxon>
        <taxon>Polyangiaceae</taxon>
        <taxon>Sorangium</taxon>
    </lineage>
</organism>
<reference evidence="1 2" key="1">
    <citation type="submission" date="2014-02" db="EMBL/GenBank/DDBJ databases">
        <title>The small core and large imbalanced accessory genome model reveals a collaborative survival strategy of Sorangium cellulosum strains in nature.</title>
        <authorList>
            <person name="Han K."/>
            <person name="Peng R."/>
            <person name="Blom J."/>
            <person name="Li Y.-Z."/>
        </authorList>
    </citation>
    <scope>NUCLEOTIDE SEQUENCE [LARGE SCALE GENOMIC DNA]</scope>
    <source>
        <strain evidence="1 2">So0157-25</strain>
    </source>
</reference>
<proteinExistence type="predicted"/>
<evidence type="ECO:0000313" key="1">
    <source>
        <dbReference type="EMBL" id="KYF54933.1"/>
    </source>
</evidence>
<sequence length="71" mass="8081">MIDLMIASSSAARRIRQMVSLEQPNLVLDADVTAILLDEREHRVIRLVVAPQELVPIEAFRLHDVDMEFPS</sequence>
<comment type="caution">
    <text evidence="1">The sequence shown here is derived from an EMBL/GenBank/DDBJ whole genome shotgun (WGS) entry which is preliminary data.</text>
</comment>
<protein>
    <submittedName>
        <fullName evidence="1">Uncharacterized protein</fullName>
    </submittedName>
</protein>
<dbReference type="EMBL" id="JELY01001681">
    <property type="protein sequence ID" value="KYF54933.1"/>
    <property type="molecule type" value="Genomic_DNA"/>
</dbReference>
<gene>
    <name evidence="1" type="ORF">BE08_19395</name>
</gene>
<name>A0A150PGX8_SORCE</name>